<gene>
    <name evidence="2" type="ORF">J2S41_006877</name>
</gene>
<evidence type="ECO:0000313" key="2">
    <source>
        <dbReference type="EMBL" id="MDR7280099.1"/>
    </source>
</evidence>
<dbReference type="AlphaFoldDB" id="A0AAE3YUF1"/>
<sequence length="251" mass="27031">MVAVRMLPRAPVVAGAPPFRSRRRPRSTPRAFRTAGPPAAPGDLRRTPRAQPRFGHTAALHAPNRDSATPHTGASAIGIRSLPADLPTAASRATRFGGLIVISAAIRVSVCVSVDAQSRAGRRRPHAERFCMIRLDSAGAASAAVRHLPIGFALLTRPNHTEGGGLCGGFVQVSRAKCRRRLRRDAPRSARHHIRRIFGVRSRRATHPRVGTTAASGDPTLPVAGHCAPRDPVSRDRRVRRSARRHVTRAG</sequence>
<evidence type="ECO:0000313" key="3">
    <source>
        <dbReference type="Proteomes" id="UP001183643"/>
    </source>
</evidence>
<protein>
    <submittedName>
        <fullName evidence="2">Uncharacterized protein</fullName>
    </submittedName>
</protein>
<evidence type="ECO:0000256" key="1">
    <source>
        <dbReference type="SAM" id="MobiDB-lite"/>
    </source>
</evidence>
<feature type="region of interest" description="Disordered" evidence="1">
    <location>
        <begin position="226"/>
        <end position="251"/>
    </location>
</feature>
<reference evidence="2" key="1">
    <citation type="submission" date="2023-07" db="EMBL/GenBank/DDBJ databases">
        <title>Sequencing the genomes of 1000 actinobacteria strains.</title>
        <authorList>
            <person name="Klenk H.-P."/>
        </authorList>
    </citation>
    <scope>NUCLEOTIDE SEQUENCE</scope>
    <source>
        <strain evidence="2">DSM 44707</strain>
    </source>
</reference>
<comment type="caution">
    <text evidence="2">The sequence shown here is derived from an EMBL/GenBank/DDBJ whole genome shotgun (WGS) entry which is preliminary data.</text>
</comment>
<feature type="region of interest" description="Disordered" evidence="1">
    <location>
        <begin position="15"/>
        <end position="50"/>
    </location>
</feature>
<dbReference type="EMBL" id="JAVDYB010000001">
    <property type="protein sequence ID" value="MDR7280099.1"/>
    <property type="molecule type" value="Genomic_DNA"/>
</dbReference>
<name>A0AAE3YUF1_9ACTN</name>
<organism evidence="2 3">
    <name type="scientific">Catenuloplanes atrovinosus</name>
    <dbReference type="NCBI Taxonomy" id="137266"/>
    <lineage>
        <taxon>Bacteria</taxon>
        <taxon>Bacillati</taxon>
        <taxon>Actinomycetota</taxon>
        <taxon>Actinomycetes</taxon>
        <taxon>Micromonosporales</taxon>
        <taxon>Micromonosporaceae</taxon>
        <taxon>Catenuloplanes</taxon>
    </lineage>
</organism>
<keyword evidence="3" id="KW-1185">Reference proteome</keyword>
<proteinExistence type="predicted"/>
<accession>A0AAE3YUF1</accession>
<dbReference type="Proteomes" id="UP001183643">
    <property type="component" value="Unassembled WGS sequence"/>
</dbReference>
<feature type="compositionally biased region" description="Basic residues" evidence="1">
    <location>
        <begin position="237"/>
        <end position="251"/>
    </location>
</feature>